<evidence type="ECO:0000313" key="2">
    <source>
        <dbReference type="EMBL" id="PIC38518.1"/>
    </source>
</evidence>
<dbReference type="OrthoDB" id="5791987at2759"/>
<dbReference type="EMBL" id="PDUG01000003">
    <property type="protein sequence ID" value="PIC38518.1"/>
    <property type="molecule type" value="Genomic_DNA"/>
</dbReference>
<accession>A0A2G5UG53</accession>
<proteinExistence type="predicted"/>
<reference evidence="3" key="1">
    <citation type="submission" date="2017-10" db="EMBL/GenBank/DDBJ databases">
        <title>Rapid genome shrinkage in a self-fertile nematode reveals novel sperm competition proteins.</title>
        <authorList>
            <person name="Yin D."/>
            <person name="Schwarz E.M."/>
            <person name="Thomas C.G."/>
            <person name="Felde R.L."/>
            <person name="Korf I.F."/>
            <person name="Cutter A.D."/>
            <person name="Schartner C.M."/>
            <person name="Ralston E.J."/>
            <person name="Meyer B.J."/>
            <person name="Haag E.S."/>
        </authorList>
    </citation>
    <scope>NUCLEOTIDE SEQUENCE [LARGE SCALE GENOMIC DNA]</scope>
    <source>
        <strain evidence="3">JU1422</strain>
    </source>
</reference>
<feature type="compositionally biased region" description="Low complexity" evidence="1">
    <location>
        <begin position="255"/>
        <end position="272"/>
    </location>
</feature>
<feature type="region of interest" description="Disordered" evidence="1">
    <location>
        <begin position="196"/>
        <end position="275"/>
    </location>
</feature>
<protein>
    <submittedName>
        <fullName evidence="2">Uncharacterized protein</fullName>
    </submittedName>
</protein>
<dbReference type="AlphaFoldDB" id="A0A2G5UG53"/>
<evidence type="ECO:0000256" key="1">
    <source>
        <dbReference type="SAM" id="MobiDB-lite"/>
    </source>
</evidence>
<feature type="compositionally biased region" description="Low complexity" evidence="1">
    <location>
        <begin position="209"/>
        <end position="223"/>
    </location>
</feature>
<name>A0A2G5UG53_9PELO</name>
<comment type="caution">
    <text evidence="2">The sequence shown here is derived from an EMBL/GenBank/DDBJ whole genome shotgun (WGS) entry which is preliminary data.</text>
</comment>
<keyword evidence="3" id="KW-1185">Reference proteome</keyword>
<dbReference type="Proteomes" id="UP000230233">
    <property type="component" value="Chromosome III"/>
</dbReference>
<organism evidence="2 3">
    <name type="scientific">Caenorhabditis nigoni</name>
    <dbReference type="NCBI Taxonomy" id="1611254"/>
    <lineage>
        <taxon>Eukaryota</taxon>
        <taxon>Metazoa</taxon>
        <taxon>Ecdysozoa</taxon>
        <taxon>Nematoda</taxon>
        <taxon>Chromadorea</taxon>
        <taxon>Rhabditida</taxon>
        <taxon>Rhabditina</taxon>
        <taxon>Rhabditomorpha</taxon>
        <taxon>Rhabditoidea</taxon>
        <taxon>Rhabditidae</taxon>
        <taxon>Peloderinae</taxon>
        <taxon>Caenorhabditis</taxon>
    </lineage>
</organism>
<sequence length="343" mass="38237">MATILNEQGSVVAVSHDMIMVRYNGKGVLFKKDMMNRTYKHDDIVQFSAKRATTVDIEVGDKLSQMANYEIGWLGTDIKYIKPGRLIMAEGVVINIPDERAQFMFVDWKYTKNPPGLPKIPGYNKPLNTNVFITKATVRPEIERLSELFKPGQRVKYVAREQAPNERGVCWRAAIATDEYHDIVVDTTYQGRQTYRAVPKTGVTRPASQPVKTQAKPTPTPTAIVNNPHSGQRPLVKPIPKPAETPKPASSSVLTSAPASTIPSTSSSTRTSFDVRKPPPVNGFDYFDTTEEACNARFNAFAAKYRKENPTCIFSQKCFEGCLKVKYLNTVTEQLSAIKVAQN</sequence>
<evidence type="ECO:0000313" key="3">
    <source>
        <dbReference type="Proteomes" id="UP000230233"/>
    </source>
</evidence>
<gene>
    <name evidence="2" type="primary">Cni-M01F1.8</name>
    <name evidence="2" type="synonym">Cnig_chr_III.g10510</name>
    <name evidence="2" type="ORF">B9Z55_010510</name>
</gene>